<dbReference type="EMBL" id="KQ947415">
    <property type="protein sequence ID" value="KUJ16922.1"/>
    <property type="molecule type" value="Genomic_DNA"/>
</dbReference>
<evidence type="ECO:0000313" key="3">
    <source>
        <dbReference type="Proteomes" id="UP000070700"/>
    </source>
</evidence>
<name>A0A194XAZ2_MOLSC</name>
<feature type="compositionally biased region" description="Low complexity" evidence="1">
    <location>
        <begin position="451"/>
        <end position="465"/>
    </location>
</feature>
<feature type="compositionally biased region" description="Polar residues" evidence="1">
    <location>
        <begin position="344"/>
        <end position="363"/>
    </location>
</feature>
<dbReference type="RefSeq" id="XP_018071277.1">
    <property type="nucleotide sequence ID" value="XM_018219857.1"/>
</dbReference>
<dbReference type="GeneID" id="28829583"/>
<dbReference type="AlphaFoldDB" id="A0A194XAZ2"/>
<feature type="region of interest" description="Disordered" evidence="1">
    <location>
        <begin position="585"/>
        <end position="643"/>
    </location>
</feature>
<feature type="compositionally biased region" description="Basic and acidic residues" evidence="1">
    <location>
        <begin position="49"/>
        <end position="65"/>
    </location>
</feature>
<feature type="compositionally biased region" description="Low complexity" evidence="1">
    <location>
        <begin position="364"/>
        <end position="386"/>
    </location>
</feature>
<protein>
    <submittedName>
        <fullName evidence="2">Uncharacterized protein</fullName>
    </submittedName>
</protein>
<feature type="compositionally biased region" description="Low complexity" evidence="1">
    <location>
        <begin position="314"/>
        <end position="333"/>
    </location>
</feature>
<keyword evidence="3" id="KW-1185">Reference proteome</keyword>
<dbReference type="Proteomes" id="UP000070700">
    <property type="component" value="Unassembled WGS sequence"/>
</dbReference>
<gene>
    <name evidence="2" type="ORF">LY89DRAFT_733923</name>
</gene>
<feature type="compositionally biased region" description="Basic and acidic residues" evidence="1">
    <location>
        <begin position="193"/>
        <end position="203"/>
    </location>
</feature>
<sequence>MSDAFPNKSEAPTENPSTPSLPDKADSDAASTNSWDSDSKVPQATEPALDVKGKGKEVDTPDDKQVSGPSTVPSSTPKAESQQPEGSKNTTEPVSHGYHRPSVEDSEDSASEIDYLPPRHLAEKLRDMILELASIPTRPMNVCGTFRNLDPSNGQSTPERRYPIFDEVMSSSKLPVDQIDRLRKEFELGEEKIKIEKRKKEQDSSTAGGAAKDPFPLPPSTQAFVEACYQRLRAEKIRQDNDPFIPEIVSTVHDTPAPENRQQLPTADMLSNLQNTPRDQVPADKKHKRRVSFTFDPSTSGPRSANVHTTQAPARGILRRSSASSSGSTTPLINTPGTLKDQTRQTTATEAFKSSSSNAGSKRTTASSSSKNAGTSSANNTAATPTKGSSAATPPCGGRSVPDGARAVPSDANSSKTSSREPKSRARGEGTTPNFFRQYYGPPPLRRRRPVPGSGSFFSGAAAAGPHTSQTSDQAAHGDQHPRAQSNIPQTPEEPCTCKCARHQHRPQMPHFFNGANFPFQPCFPPFQPYSPFVSQFSTTTGFGHESRSRSDAHGIGGGWEEMARENILLGEELIKKVDARIKKREEEAANRKAEAAKRKEEAAKRKEEEAEREQRNREREERAREAEERCIVREKRHSERKS</sequence>
<reference evidence="2 3" key="1">
    <citation type="submission" date="2015-10" db="EMBL/GenBank/DDBJ databases">
        <title>Full genome of DAOMC 229536 Phialocephala scopiformis, a fungal endophyte of spruce producing the potent anti-insectan compound rugulosin.</title>
        <authorList>
            <consortium name="DOE Joint Genome Institute"/>
            <person name="Walker A.K."/>
            <person name="Frasz S.L."/>
            <person name="Seifert K.A."/>
            <person name="Miller J.D."/>
            <person name="Mondo S.J."/>
            <person name="Labutti K."/>
            <person name="Lipzen A."/>
            <person name="Dockter R."/>
            <person name="Kennedy M."/>
            <person name="Grigoriev I.V."/>
            <person name="Spatafora J.W."/>
        </authorList>
    </citation>
    <scope>NUCLEOTIDE SEQUENCE [LARGE SCALE GENOMIC DNA]</scope>
    <source>
        <strain evidence="2 3">CBS 120377</strain>
    </source>
</reference>
<feature type="region of interest" description="Disordered" evidence="1">
    <location>
        <begin position="193"/>
        <end position="219"/>
    </location>
</feature>
<feature type="compositionally biased region" description="Polar residues" evidence="1">
    <location>
        <begin position="78"/>
        <end position="93"/>
    </location>
</feature>
<evidence type="ECO:0000313" key="2">
    <source>
        <dbReference type="EMBL" id="KUJ16922.1"/>
    </source>
</evidence>
<feature type="compositionally biased region" description="Basic and acidic residues" evidence="1">
    <location>
        <begin position="418"/>
        <end position="428"/>
    </location>
</feature>
<dbReference type="InParanoid" id="A0A194XAZ2"/>
<feature type="compositionally biased region" description="Polar residues" evidence="1">
    <location>
        <begin position="295"/>
        <end position="312"/>
    </location>
</feature>
<feature type="compositionally biased region" description="Polar residues" evidence="1">
    <location>
        <begin position="10"/>
        <end position="20"/>
    </location>
</feature>
<feature type="compositionally biased region" description="Polar residues" evidence="1">
    <location>
        <begin position="260"/>
        <end position="278"/>
    </location>
</feature>
<proteinExistence type="predicted"/>
<evidence type="ECO:0000256" key="1">
    <source>
        <dbReference type="SAM" id="MobiDB-lite"/>
    </source>
</evidence>
<feature type="region of interest" description="Disordered" evidence="1">
    <location>
        <begin position="1"/>
        <end position="119"/>
    </location>
</feature>
<feature type="compositionally biased region" description="Low complexity" evidence="1">
    <location>
        <begin position="66"/>
        <end position="77"/>
    </location>
</feature>
<feature type="region of interest" description="Disordered" evidence="1">
    <location>
        <begin position="253"/>
        <end position="493"/>
    </location>
</feature>
<feature type="compositionally biased region" description="Polar residues" evidence="1">
    <location>
        <begin position="29"/>
        <end position="42"/>
    </location>
</feature>
<dbReference type="KEGG" id="psco:LY89DRAFT_733923"/>
<feature type="region of interest" description="Disordered" evidence="1">
    <location>
        <begin position="140"/>
        <end position="160"/>
    </location>
</feature>
<organism evidence="2 3">
    <name type="scientific">Mollisia scopiformis</name>
    <name type="common">Conifer needle endophyte fungus</name>
    <name type="synonym">Phialocephala scopiformis</name>
    <dbReference type="NCBI Taxonomy" id="149040"/>
    <lineage>
        <taxon>Eukaryota</taxon>
        <taxon>Fungi</taxon>
        <taxon>Dikarya</taxon>
        <taxon>Ascomycota</taxon>
        <taxon>Pezizomycotina</taxon>
        <taxon>Leotiomycetes</taxon>
        <taxon>Helotiales</taxon>
        <taxon>Mollisiaceae</taxon>
        <taxon>Mollisia</taxon>
    </lineage>
</organism>
<accession>A0A194XAZ2</accession>